<accession>A0A098YTR4</accession>
<gene>
    <name evidence="3" type="ORF">HMPREF9304_02985</name>
</gene>
<evidence type="ECO:0000256" key="1">
    <source>
        <dbReference type="ARBA" id="ARBA00022679"/>
    </source>
</evidence>
<dbReference type="GO" id="GO:0000287">
    <property type="term" value="F:magnesium ion binding"/>
    <property type="evidence" value="ECO:0007669"/>
    <property type="project" value="InterPro"/>
</dbReference>
<evidence type="ECO:0000313" key="4">
    <source>
        <dbReference type="Proteomes" id="UP000029723"/>
    </source>
</evidence>
<protein>
    <recommendedName>
        <fullName evidence="2">4'-phosphopantetheinyl transferase domain-containing protein</fullName>
    </recommendedName>
</protein>
<dbReference type="Gene3D" id="3.90.470.20">
    <property type="entry name" value="4'-phosphopantetheinyl transferase domain"/>
    <property type="match status" value="1"/>
</dbReference>
<evidence type="ECO:0000313" key="3">
    <source>
        <dbReference type="EMBL" id="KGI22692.1"/>
    </source>
</evidence>
<dbReference type="Pfam" id="PF01648">
    <property type="entry name" value="ACPS"/>
    <property type="match status" value="1"/>
</dbReference>
<dbReference type="InterPro" id="IPR008278">
    <property type="entry name" value="4-PPantetheinyl_Trfase_dom"/>
</dbReference>
<sequence>MAVLSIIPLSADVQLGIWKIEEPVTTLLQRFPHLEKTVESYHSIERKRQKLAVYALLYAMTGKQDVWISHDTNGKPLLENYQISISDTHGFAAIILSKSRIVAVDIEYMSDRVSRIVSRFLRSDESASKVEDQLIHWSAKETAFKFYSSQHLQYSEMRLHPFTATAHGKVEVDNLKAGTVLPVNYVVTSDYVLTYALEE</sequence>
<dbReference type="AlphaFoldDB" id="A0A098YTR4"/>
<dbReference type="GO" id="GO:0008897">
    <property type="term" value="F:holo-[acyl-carrier-protein] synthase activity"/>
    <property type="evidence" value="ECO:0007669"/>
    <property type="project" value="InterPro"/>
</dbReference>
<dbReference type="SUPFAM" id="SSF56214">
    <property type="entry name" value="4'-phosphopantetheinyl transferase"/>
    <property type="match status" value="2"/>
</dbReference>
<dbReference type="Proteomes" id="UP000029723">
    <property type="component" value="Unassembled WGS sequence"/>
</dbReference>
<dbReference type="InterPro" id="IPR037143">
    <property type="entry name" value="4-PPantetheinyl_Trfase_dom_sf"/>
</dbReference>
<reference evidence="3 4" key="1">
    <citation type="submission" date="2014-07" db="EMBL/GenBank/DDBJ databases">
        <authorList>
            <person name="McCorrison J."/>
            <person name="Sanka R."/>
            <person name="Torralba M."/>
            <person name="Gillis M."/>
            <person name="Haft D.H."/>
            <person name="Methe B."/>
            <person name="Sutton G."/>
            <person name="Nelson K.E."/>
        </authorList>
    </citation>
    <scope>NUCLEOTIDE SEQUENCE [LARGE SCALE GENOMIC DNA]</scope>
    <source>
        <strain evidence="3 4">S9-PR14</strain>
    </source>
</reference>
<keyword evidence="1" id="KW-0808">Transferase</keyword>
<dbReference type="OrthoDB" id="1190494at2"/>
<feature type="domain" description="4'-phosphopantetheinyl transferase" evidence="2">
    <location>
        <begin position="102"/>
        <end position="196"/>
    </location>
</feature>
<dbReference type="RefSeq" id="WP_036926286.1">
    <property type="nucleotide sequence ID" value="NZ_JRPQ01000059.1"/>
</dbReference>
<organism evidence="3 4">
    <name type="scientific">Hoylesella timonensis S9-PR14</name>
    <dbReference type="NCBI Taxonomy" id="1401062"/>
    <lineage>
        <taxon>Bacteria</taxon>
        <taxon>Pseudomonadati</taxon>
        <taxon>Bacteroidota</taxon>
        <taxon>Bacteroidia</taxon>
        <taxon>Bacteroidales</taxon>
        <taxon>Prevotellaceae</taxon>
        <taxon>Hoylesella</taxon>
    </lineage>
</organism>
<dbReference type="EMBL" id="JRPQ01000059">
    <property type="protein sequence ID" value="KGI22692.1"/>
    <property type="molecule type" value="Genomic_DNA"/>
</dbReference>
<name>A0A098YTR4_9BACT</name>
<evidence type="ECO:0000259" key="2">
    <source>
        <dbReference type="Pfam" id="PF01648"/>
    </source>
</evidence>
<comment type="caution">
    <text evidence="3">The sequence shown here is derived from an EMBL/GenBank/DDBJ whole genome shotgun (WGS) entry which is preliminary data.</text>
</comment>
<proteinExistence type="predicted"/>